<dbReference type="GO" id="GO:0005737">
    <property type="term" value="C:cytoplasm"/>
    <property type="evidence" value="ECO:0000318"/>
    <property type="project" value="GO_Central"/>
</dbReference>
<feature type="domain" description="DH" evidence="5">
    <location>
        <begin position="22"/>
        <end position="187"/>
    </location>
</feature>
<evidence type="ECO:0000256" key="2">
    <source>
        <dbReference type="ARBA" id="ARBA00022771"/>
    </source>
</evidence>
<dbReference type="VEuPathDB" id="TrichDB:TVAG_261940"/>
<dbReference type="EMBL" id="DS113186">
    <property type="protein sequence ID" value="EAY22074.1"/>
    <property type="molecule type" value="Genomic_DNA"/>
</dbReference>
<dbReference type="VEuPathDB" id="TrichDB:TVAGG3_0263530"/>
<dbReference type="SUPFAM" id="SSF57903">
    <property type="entry name" value="FYVE/PHD zinc finger"/>
    <property type="match status" value="1"/>
</dbReference>
<dbReference type="OrthoDB" id="660555at2759"/>
<evidence type="ECO:0000259" key="6">
    <source>
        <dbReference type="PROSITE" id="PS50178"/>
    </source>
</evidence>
<sequence length="421" mass="48263">MTDSNSRLDIPYPEKGDKWAPNRAQTISKILNAEKQYVQHLYHFIFEIRVALAEASESKKINIFPDEIENLFRRIAPIYKLNLNFLTLLESSIASDISQSKIGDCFNSTVTLFKAYVEYANDYGPGITALRAQFDSDPNLAPTIKDFESNIGLTILELLRLPVERIPRYRLQLLNLLKVTPREHPDRSGAVAAYIQITPMCDPFIQLLIQKGKEDLEPLDSQFHDIRILGKPHYLMFHDTLKCFTDKGVVDIKIWLFSDSVLVGYQTKPILTPVLYPITNISSTPVDLPSPYDHGVDFMTSIDSYRIVFPNMKRQEYFCEVCENLVIDLNIGENPPLLAPVRTPSNDVKDCMLCGKAFNLALKPIECGFCRKWFCKKCVSVHEINNHKFNVCKECLSKESGKPRPHMLIDYNYCHVFRTEI</sequence>
<feature type="domain" description="FYVE-type" evidence="6">
    <location>
        <begin position="345"/>
        <end position="400"/>
    </location>
</feature>
<keyword evidence="1" id="KW-0479">Metal-binding</keyword>
<evidence type="ECO:0000256" key="3">
    <source>
        <dbReference type="ARBA" id="ARBA00022833"/>
    </source>
</evidence>
<dbReference type="InterPro" id="IPR035899">
    <property type="entry name" value="DBL_dom_sf"/>
</dbReference>
<dbReference type="eggNOG" id="KOG3519">
    <property type="taxonomic scope" value="Eukaryota"/>
</dbReference>
<gene>
    <name evidence="7" type="ORF">TVAG_457090</name>
</gene>
<proteinExistence type="predicted"/>
<dbReference type="InterPro" id="IPR017455">
    <property type="entry name" value="Znf_FYVE-rel"/>
</dbReference>
<dbReference type="InterPro" id="IPR011011">
    <property type="entry name" value="Znf_FYVE_PHD"/>
</dbReference>
<dbReference type="RefSeq" id="XP_001583060.1">
    <property type="nucleotide sequence ID" value="XM_001583010.1"/>
</dbReference>
<dbReference type="GO" id="GO:0005085">
    <property type="term" value="F:guanyl-nucleotide exchange factor activity"/>
    <property type="evidence" value="ECO:0000318"/>
    <property type="project" value="GO_Central"/>
</dbReference>
<dbReference type="Proteomes" id="UP000001542">
    <property type="component" value="Unassembled WGS sequence"/>
</dbReference>
<evidence type="ECO:0000256" key="1">
    <source>
        <dbReference type="ARBA" id="ARBA00022723"/>
    </source>
</evidence>
<dbReference type="KEGG" id="tva:5467627"/>
<dbReference type="STRING" id="5722.A2DC33"/>
<dbReference type="SUPFAM" id="SSF48065">
    <property type="entry name" value="DBL homology domain (DH-domain)"/>
    <property type="match status" value="1"/>
</dbReference>
<dbReference type="Pfam" id="PF00621">
    <property type="entry name" value="RhoGEF"/>
    <property type="match status" value="1"/>
</dbReference>
<dbReference type="PANTHER" id="PTHR12673">
    <property type="entry name" value="FACIOGENITAL DYSPLASIA PROTEIN"/>
    <property type="match status" value="1"/>
</dbReference>
<evidence type="ECO:0000256" key="4">
    <source>
        <dbReference type="PROSITE-ProRule" id="PRU00091"/>
    </source>
</evidence>
<organism evidence="7 8">
    <name type="scientific">Trichomonas vaginalis (strain ATCC PRA-98 / G3)</name>
    <dbReference type="NCBI Taxonomy" id="412133"/>
    <lineage>
        <taxon>Eukaryota</taxon>
        <taxon>Metamonada</taxon>
        <taxon>Parabasalia</taxon>
        <taxon>Trichomonadida</taxon>
        <taxon>Trichomonadidae</taxon>
        <taxon>Trichomonas</taxon>
    </lineage>
</organism>
<accession>A2DC33</accession>
<reference evidence="7" key="1">
    <citation type="submission" date="2006-10" db="EMBL/GenBank/DDBJ databases">
        <authorList>
            <person name="Amadeo P."/>
            <person name="Zhao Q."/>
            <person name="Wortman J."/>
            <person name="Fraser-Liggett C."/>
            <person name="Carlton J."/>
        </authorList>
    </citation>
    <scope>NUCLEOTIDE SEQUENCE</scope>
    <source>
        <strain evidence="7">G3</strain>
    </source>
</reference>
<keyword evidence="8" id="KW-1185">Reference proteome</keyword>
<dbReference type="SMART" id="SM00325">
    <property type="entry name" value="RhoGEF"/>
    <property type="match status" value="1"/>
</dbReference>
<reference evidence="7" key="2">
    <citation type="journal article" date="2007" name="Science">
        <title>Draft genome sequence of the sexually transmitted pathogen Trichomonas vaginalis.</title>
        <authorList>
            <person name="Carlton J.M."/>
            <person name="Hirt R.P."/>
            <person name="Silva J.C."/>
            <person name="Delcher A.L."/>
            <person name="Schatz M."/>
            <person name="Zhao Q."/>
            <person name="Wortman J.R."/>
            <person name="Bidwell S.L."/>
            <person name="Alsmark U.C.M."/>
            <person name="Besteiro S."/>
            <person name="Sicheritz-Ponten T."/>
            <person name="Noel C.J."/>
            <person name="Dacks J.B."/>
            <person name="Foster P.G."/>
            <person name="Simillion C."/>
            <person name="Van de Peer Y."/>
            <person name="Miranda-Saavedra D."/>
            <person name="Barton G.J."/>
            <person name="Westrop G.D."/>
            <person name="Mueller S."/>
            <person name="Dessi D."/>
            <person name="Fiori P.L."/>
            <person name="Ren Q."/>
            <person name="Paulsen I."/>
            <person name="Zhang H."/>
            <person name="Bastida-Corcuera F.D."/>
            <person name="Simoes-Barbosa A."/>
            <person name="Brown M.T."/>
            <person name="Hayes R.D."/>
            <person name="Mukherjee M."/>
            <person name="Okumura C.Y."/>
            <person name="Schneider R."/>
            <person name="Smith A.J."/>
            <person name="Vanacova S."/>
            <person name="Villalvazo M."/>
            <person name="Haas B.J."/>
            <person name="Pertea M."/>
            <person name="Feldblyum T.V."/>
            <person name="Utterback T.R."/>
            <person name="Shu C.L."/>
            <person name="Osoegawa K."/>
            <person name="de Jong P.J."/>
            <person name="Hrdy I."/>
            <person name="Horvathova L."/>
            <person name="Zubacova Z."/>
            <person name="Dolezal P."/>
            <person name="Malik S.B."/>
            <person name="Logsdon J.M. Jr."/>
            <person name="Henze K."/>
            <person name="Gupta A."/>
            <person name="Wang C.C."/>
            <person name="Dunne R.L."/>
            <person name="Upcroft J.A."/>
            <person name="Upcroft P."/>
            <person name="White O."/>
            <person name="Salzberg S.L."/>
            <person name="Tang P."/>
            <person name="Chiu C.-H."/>
            <person name="Lee Y.-S."/>
            <person name="Embley T.M."/>
            <person name="Coombs G.H."/>
            <person name="Mottram J.C."/>
            <person name="Tachezy J."/>
            <person name="Fraser-Liggett C.M."/>
            <person name="Johnson P.J."/>
        </authorList>
    </citation>
    <scope>NUCLEOTIDE SEQUENCE [LARGE SCALE GENOMIC DNA]</scope>
    <source>
        <strain evidence="7">G3</strain>
    </source>
</reference>
<dbReference type="InterPro" id="IPR051092">
    <property type="entry name" value="FYVE_RhoGEF_PH"/>
</dbReference>
<dbReference type="CDD" id="cd00065">
    <property type="entry name" value="FYVE_like_SF"/>
    <property type="match status" value="1"/>
</dbReference>
<dbReference type="Gene3D" id="3.30.40.10">
    <property type="entry name" value="Zinc/RING finger domain, C3HC4 (zinc finger)"/>
    <property type="match status" value="1"/>
</dbReference>
<dbReference type="InterPro" id="IPR013083">
    <property type="entry name" value="Znf_RING/FYVE/PHD"/>
</dbReference>
<dbReference type="InterPro" id="IPR000219">
    <property type="entry name" value="DH_dom"/>
</dbReference>
<evidence type="ECO:0000259" key="5">
    <source>
        <dbReference type="PROSITE" id="PS50010"/>
    </source>
</evidence>
<keyword evidence="2 4" id="KW-0863">Zinc-finger</keyword>
<evidence type="ECO:0000313" key="8">
    <source>
        <dbReference type="Proteomes" id="UP000001542"/>
    </source>
</evidence>
<dbReference type="AlphaFoldDB" id="A2DC33"/>
<protein>
    <submittedName>
        <fullName evidence="7">RhoGEF domain containing protein</fullName>
    </submittedName>
</protein>
<dbReference type="PANTHER" id="PTHR12673:SF159">
    <property type="entry name" value="LD03170P"/>
    <property type="match status" value="1"/>
</dbReference>
<dbReference type="GO" id="GO:0008270">
    <property type="term" value="F:zinc ion binding"/>
    <property type="evidence" value="ECO:0007669"/>
    <property type="project" value="UniProtKB-KW"/>
</dbReference>
<dbReference type="Gene3D" id="1.20.900.10">
    <property type="entry name" value="Dbl homology (DH) domain"/>
    <property type="match status" value="1"/>
</dbReference>
<name>A2DC33_TRIV3</name>
<dbReference type="PROSITE" id="PS50010">
    <property type="entry name" value="DH_2"/>
    <property type="match status" value="1"/>
</dbReference>
<keyword evidence="3" id="KW-0862">Zinc</keyword>
<evidence type="ECO:0000313" key="7">
    <source>
        <dbReference type="EMBL" id="EAY22074.1"/>
    </source>
</evidence>
<dbReference type="PROSITE" id="PS50178">
    <property type="entry name" value="ZF_FYVE"/>
    <property type="match status" value="1"/>
</dbReference>
<dbReference type="InParanoid" id="A2DC33"/>